<protein>
    <recommendedName>
        <fullName evidence="3">chitinase</fullName>
        <ecNumber evidence="3">3.2.1.14</ecNumber>
    </recommendedName>
</protein>
<dbReference type="SUPFAM" id="SSF54556">
    <property type="entry name" value="Chitinase insertion domain"/>
    <property type="match status" value="1"/>
</dbReference>
<proteinExistence type="inferred from homology"/>
<dbReference type="OrthoDB" id="76388at2759"/>
<keyword evidence="5 12" id="KW-0732">Signal</keyword>
<dbReference type="GO" id="GO:0005576">
    <property type="term" value="C:extracellular region"/>
    <property type="evidence" value="ECO:0007669"/>
    <property type="project" value="InterPro"/>
</dbReference>
<dbReference type="InterPro" id="IPR017853">
    <property type="entry name" value="GH"/>
</dbReference>
<evidence type="ECO:0000256" key="6">
    <source>
        <dbReference type="ARBA" id="ARBA00022801"/>
    </source>
</evidence>
<comment type="catalytic activity">
    <reaction evidence="1">
        <text>Random endo-hydrolysis of N-acetyl-beta-D-glucosaminide (1-&gt;4)-beta-linkages in chitin and chitodextrins.</text>
        <dbReference type="EC" id="3.2.1.14"/>
    </reaction>
</comment>
<evidence type="ECO:0000256" key="1">
    <source>
        <dbReference type="ARBA" id="ARBA00000822"/>
    </source>
</evidence>
<feature type="signal peptide" evidence="12">
    <location>
        <begin position="1"/>
        <end position="21"/>
    </location>
</feature>
<comment type="caution">
    <text evidence="14">The sequence shown here is derived from an EMBL/GenBank/DDBJ whole genome shotgun (WGS) entry which is preliminary data.</text>
</comment>
<gene>
    <name evidence="14" type="ORF">BV898_17142</name>
</gene>
<feature type="chain" id="PRO_5040719418" description="chitinase" evidence="12">
    <location>
        <begin position="22"/>
        <end position="529"/>
    </location>
</feature>
<dbReference type="SUPFAM" id="SSF51445">
    <property type="entry name" value="(Trans)glycosidases"/>
    <property type="match status" value="1"/>
</dbReference>
<feature type="domain" description="GH18" evidence="13">
    <location>
        <begin position="29"/>
        <end position="388"/>
    </location>
</feature>
<dbReference type="FunFam" id="3.10.50.10:FF:000004">
    <property type="entry name" value="Chitinase 5"/>
    <property type="match status" value="1"/>
</dbReference>
<evidence type="ECO:0000256" key="12">
    <source>
        <dbReference type="SAM" id="SignalP"/>
    </source>
</evidence>
<keyword evidence="15" id="KW-1185">Reference proteome</keyword>
<dbReference type="PANTHER" id="PTHR11177:SF317">
    <property type="entry name" value="CHITINASE 12-RELATED"/>
    <property type="match status" value="1"/>
</dbReference>
<keyword evidence="10" id="KW-0624">Polysaccharide degradation</keyword>
<dbReference type="GO" id="GO:0006032">
    <property type="term" value="P:chitin catabolic process"/>
    <property type="evidence" value="ECO:0007669"/>
    <property type="project" value="UniProtKB-KW"/>
</dbReference>
<dbReference type="Gene3D" id="3.20.20.80">
    <property type="entry name" value="Glycosidases"/>
    <property type="match status" value="1"/>
</dbReference>
<organism evidence="14 15">
    <name type="scientific">Hypsibius exemplaris</name>
    <name type="common">Freshwater tardigrade</name>
    <dbReference type="NCBI Taxonomy" id="2072580"/>
    <lineage>
        <taxon>Eukaryota</taxon>
        <taxon>Metazoa</taxon>
        <taxon>Ecdysozoa</taxon>
        <taxon>Tardigrada</taxon>
        <taxon>Eutardigrada</taxon>
        <taxon>Parachela</taxon>
        <taxon>Hypsibioidea</taxon>
        <taxon>Hypsibiidae</taxon>
        <taxon>Hypsibius</taxon>
    </lineage>
</organism>
<dbReference type="GO" id="GO:0008843">
    <property type="term" value="F:endochitinase activity"/>
    <property type="evidence" value="ECO:0007669"/>
    <property type="project" value="UniProtKB-EC"/>
</dbReference>
<keyword evidence="8" id="KW-1015">Disulfide bond</keyword>
<dbReference type="InterPro" id="IPR029070">
    <property type="entry name" value="Chitinase_insertion_sf"/>
</dbReference>
<evidence type="ECO:0000256" key="4">
    <source>
        <dbReference type="ARBA" id="ARBA00022669"/>
    </source>
</evidence>
<dbReference type="InterPro" id="IPR001579">
    <property type="entry name" value="Glyco_hydro_18_chit_AS"/>
</dbReference>
<name>A0A9X6NES8_HYPEX</name>
<dbReference type="InterPro" id="IPR050314">
    <property type="entry name" value="Glycosyl_Hydrlase_18"/>
</dbReference>
<dbReference type="AlphaFoldDB" id="A0A9X6NES8"/>
<evidence type="ECO:0000256" key="2">
    <source>
        <dbReference type="ARBA" id="ARBA00009121"/>
    </source>
</evidence>
<dbReference type="Gene3D" id="3.10.50.10">
    <property type="match status" value="1"/>
</dbReference>
<reference evidence="15" key="1">
    <citation type="submission" date="2017-01" db="EMBL/GenBank/DDBJ databases">
        <title>Comparative genomics of anhydrobiosis in the tardigrade Hypsibius dujardini.</title>
        <authorList>
            <person name="Yoshida Y."/>
            <person name="Koutsovoulos G."/>
            <person name="Laetsch D."/>
            <person name="Stevens L."/>
            <person name="Kumar S."/>
            <person name="Horikawa D."/>
            <person name="Ishino K."/>
            <person name="Komine S."/>
            <person name="Tomita M."/>
            <person name="Blaxter M."/>
            <person name="Arakawa K."/>
        </authorList>
    </citation>
    <scope>NUCLEOTIDE SEQUENCE [LARGE SCALE GENOMIC DNA]</scope>
    <source>
        <strain evidence="15">Z151</strain>
    </source>
</reference>
<dbReference type="EC" id="3.2.1.14" evidence="3"/>
<sequence length="529" mass="56625">MLFPQITIGLVGVCLVAGIYASDPVWDLPHRGCYFTNWSQYRTGLAKYTYANVDTRLCTYIVIAFANIANNQLAMLEWNDDVTYAKLADLKQTSSPNLKILVSVGGWTLTAPLVAMASNPDSRKTFIASAVTNLRLWGMDGLDVDWEFPLTADKTTYSTLLTELRQAFEEEAKSTGKVRLALTAAVHLISDGGFDGAVIEKTLDVANVMTYDLAGAWIPTQTGHLAPLTVGPFRTPSPLNVEAIMQAWVDAGVSKSRLTVGLPLYGRGWVLTNPRVNGLGAPANGGISAGVYTKEAGSWAYFEVCQNIQSQQATDVFDTTINASYAYHNTWWIGYDSIQTITGKTNWAKAAGYGGVFVWDLSQDDFTNLCGTGYNPLMNAIKCAQSDVPFAPQTVAYVQGVAPSPTTPTTTTTTGSSNGITTTNQPTTLASILEDVGNMIVGAATELIVNPAGNNEIGNGALPNKDKECTMDFCTEHGPGVVALGNCTNLFCNCGALSTNFTSTCGPNLIFDSAHLYCNFRDDVAACVA</sequence>
<dbReference type="SMART" id="SM00636">
    <property type="entry name" value="Glyco_18"/>
    <property type="match status" value="1"/>
</dbReference>
<keyword evidence="6 11" id="KW-0378">Hydrolase</keyword>
<evidence type="ECO:0000256" key="5">
    <source>
        <dbReference type="ARBA" id="ARBA00022729"/>
    </source>
</evidence>
<accession>A0A9X6NES8</accession>
<evidence type="ECO:0000313" key="15">
    <source>
        <dbReference type="Proteomes" id="UP000192578"/>
    </source>
</evidence>
<dbReference type="InterPro" id="IPR002557">
    <property type="entry name" value="Chitin-bd_dom"/>
</dbReference>
<keyword evidence="4" id="KW-0147">Chitin-binding</keyword>
<comment type="similarity">
    <text evidence="2">Belongs to the glycosyl hydrolase 18 family. Chitinase class II subfamily.</text>
</comment>
<evidence type="ECO:0000313" key="14">
    <source>
        <dbReference type="EMBL" id="OWA52697.1"/>
    </source>
</evidence>
<keyword evidence="7" id="KW-0146">Chitin degradation</keyword>
<dbReference type="Proteomes" id="UP000192578">
    <property type="component" value="Unassembled WGS sequence"/>
</dbReference>
<evidence type="ECO:0000256" key="8">
    <source>
        <dbReference type="ARBA" id="ARBA00023157"/>
    </source>
</evidence>
<dbReference type="InterPro" id="IPR001223">
    <property type="entry name" value="Glyco_hydro18_cat"/>
</dbReference>
<evidence type="ECO:0000256" key="7">
    <source>
        <dbReference type="ARBA" id="ARBA00023024"/>
    </source>
</evidence>
<keyword evidence="10" id="KW-0119">Carbohydrate metabolism</keyword>
<dbReference type="SMART" id="SM00494">
    <property type="entry name" value="ChtBD2"/>
    <property type="match status" value="1"/>
</dbReference>
<dbReference type="PROSITE" id="PS01095">
    <property type="entry name" value="GH18_1"/>
    <property type="match status" value="1"/>
</dbReference>
<dbReference type="Pfam" id="PF00704">
    <property type="entry name" value="Glyco_hydro_18"/>
    <property type="match status" value="1"/>
</dbReference>
<evidence type="ECO:0000256" key="9">
    <source>
        <dbReference type="ARBA" id="ARBA00023295"/>
    </source>
</evidence>
<evidence type="ECO:0000259" key="13">
    <source>
        <dbReference type="PROSITE" id="PS51910"/>
    </source>
</evidence>
<dbReference type="EMBL" id="MTYJ01000281">
    <property type="protein sequence ID" value="OWA52697.1"/>
    <property type="molecule type" value="Genomic_DNA"/>
</dbReference>
<keyword evidence="9 11" id="KW-0326">Glycosidase</keyword>
<dbReference type="PANTHER" id="PTHR11177">
    <property type="entry name" value="CHITINASE"/>
    <property type="match status" value="1"/>
</dbReference>
<dbReference type="GO" id="GO:0008061">
    <property type="term" value="F:chitin binding"/>
    <property type="evidence" value="ECO:0007669"/>
    <property type="project" value="UniProtKB-KW"/>
</dbReference>
<dbReference type="InterPro" id="IPR011583">
    <property type="entry name" value="Chitinase_II/V-like_cat"/>
</dbReference>
<evidence type="ECO:0000256" key="3">
    <source>
        <dbReference type="ARBA" id="ARBA00012729"/>
    </source>
</evidence>
<dbReference type="GO" id="GO:0000272">
    <property type="term" value="P:polysaccharide catabolic process"/>
    <property type="evidence" value="ECO:0007669"/>
    <property type="project" value="UniProtKB-KW"/>
</dbReference>
<evidence type="ECO:0000256" key="10">
    <source>
        <dbReference type="ARBA" id="ARBA00023326"/>
    </source>
</evidence>
<evidence type="ECO:0000256" key="11">
    <source>
        <dbReference type="RuleBase" id="RU000489"/>
    </source>
</evidence>
<dbReference type="PROSITE" id="PS51910">
    <property type="entry name" value="GH18_2"/>
    <property type="match status" value="1"/>
</dbReference>